<dbReference type="Proteomes" id="UP001391051">
    <property type="component" value="Unassembled WGS sequence"/>
</dbReference>
<evidence type="ECO:0000313" key="1">
    <source>
        <dbReference type="EMBL" id="KAK7946984.1"/>
    </source>
</evidence>
<sequence>MALVNIASTPDLAAGIKPDVHTSFGDKPLSEVDLQTLRLYAKSSTAVCSPVQDTPLGRYRLPKDAMGFINAHVLYMDEGIWNTKRGVHPV</sequence>
<gene>
    <name evidence="1" type="ORF">PG986_011305</name>
</gene>
<dbReference type="InterPro" id="IPR036396">
    <property type="entry name" value="Cyt_P450_sf"/>
</dbReference>
<accession>A0ABR1Q4P8</accession>
<dbReference type="RefSeq" id="XP_066697018.1">
    <property type="nucleotide sequence ID" value="XM_066847527.1"/>
</dbReference>
<dbReference type="SUPFAM" id="SSF48264">
    <property type="entry name" value="Cytochrome P450"/>
    <property type="match status" value="1"/>
</dbReference>
<reference evidence="1 2" key="1">
    <citation type="submission" date="2023-01" db="EMBL/GenBank/DDBJ databases">
        <title>Analysis of 21 Apiospora genomes using comparative genomics revels a genus with tremendous synthesis potential of carbohydrate active enzymes and secondary metabolites.</title>
        <authorList>
            <person name="Sorensen T."/>
        </authorList>
    </citation>
    <scope>NUCLEOTIDE SEQUENCE [LARGE SCALE GENOMIC DNA]</scope>
    <source>
        <strain evidence="1 2">CBS 24483</strain>
    </source>
</reference>
<dbReference type="EMBL" id="JAQQWE010000007">
    <property type="protein sequence ID" value="KAK7946984.1"/>
    <property type="molecule type" value="Genomic_DNA"/>
</dbReference>
<evidence type="ECO:0000313" key="2">
    <source>
        <dbReference type="Proteomes" id="UP001391051"/>
    </source>
</evidence>
<proteinExistence type="predicted"/>
<keyword evidence="2" id="KW-1185">Reference proteome</keyword>
<dbReference type="GeneID" id="92080589"/>
<organism evidence="1 2">
    <name type="scientific">Apiospora aurea</name>
    <dbReference type="NCBI Taxonomy" id="335848"/>
    <lineage>
        <taxon>Eukaryota</taxon>
        <taxon>Fungi</taxon>
        <taxon>Dikarya</taxon>
        <taxon>Ascomycota</taxon>
        <taxon>Pezizomycotina</taxon>
        <taxon>Sordariomycetes</taxon>
        <taxon>Xylariomycetidae</taxon>
        <taxon>Amphisphaeriales</taxon>
        <taxon>Apiosporaceae</taxon>
        <taxon>Apiospora</taxon>
    </lineage>
</organism>
<name>A0ABR1Q4P8_9PEZI</name>
<comment type="caution">
    <text evidence="1">The sequence shown here is derived from an EMBL/GenBank/DDBJ whole genome shotgun (WGS) entry which is preliminary data.</text>
</comment>
<protein>
    <submittedName>
        <fullName evidence="1">Uncharacterized protein</fullName>
    </submittedName>
</protein>